<protein>
    <submittedName>
        <fullName evidence="1">Uncharacterized protein</fullName>
    </submittedName>
</protein>
<accession>X0ZS07</accession>
<reference evidence="1" key="1">
    <citation type="journal article" date="2014" name="Front. Microbiol.">
        <title>High frequency of phylogenetically diverse reductive dehalogenase-homologous genes in deep subseafloor sedimentary metagenomes.</title>
        <authorList>
            <person name="Kawai M."/>
            <person name="Futagami T."/>
            <person name="Toyoda A."/>
            <person name="Takaki Y."/>
            <person name="Nishi S."/>
            <person name="Hori S."/>
            <person name="Arai W."/>
            <person name="Tsubouchi T."/>
            <person name="Morono Y."/>
            <person name="Uchiyama I."/>
            <person name="Ito T."/>
            <person name="Fujiyama A."/>
            <person name="Inagaki F."/>
            <person name="Takami H."/>
        </authorList>
    </citation>
    <scope>NUCLEOTIDE SEQUENCE</scope>
    <source>
        <strain evidence="1">Expedition CK06-06</strain>
    </source>
</reference>
<comment type="caution">
    <text evidence="1">The sequence shown here is derived from an EMBL/GenBank/DDBJ whole genome shotgun (WGS) entry which is preliminary data.</text>
</comment>
<name>X0ZS07_9ZZZZ</name>
<gene>
    <name evidence="1" type="ORF">S01H4_16017</name>
</gene>
<sequence>MAAFVVEVKARLNEDIEKLDDNNIYKAFYKGAVLPEGRLAAALILNEQGKNNKATPILYISKWGDNIEKVKTTMKELVEKNAEMGGYFKGSEEYRGVSIDTMIDEELIEHSW</sequence>
<evidence type="ECO:0000313" key="1">
    <source>
        <dbReference type="EMBL" id="GAG72545.1"/>
    </source>
</evidence>
<proteinExistence type="predicted"/>
<feature type="non-terminal residue" evidence="1">
    <location>
        <position position="112"/>
    </location>
</feature>
<dbReference type="EMBL" id="BART01007016">
    <property type="protein sequence ID" value="GAG72545.1"/>
    <property type="molecule type" value="Genomic_DNA"/>
</dbReference>
<dbReference type="AlphaFoldDB" id="X0ZS07"/>
<organism evidence="1">
    <name type="scientific">marine sediment metagenome</name>
    <dbReference type="NCBI Taxonomy" id="412755"/>
    <lineage>
        <taxon>unclassified sequences</taxon>
        <taxon>metagenomes</taxon>
        <taxon>ecological metagenomes</taxon>
    </lineage>
</organism>